<gene>
    <name evidence="1" type="ORF">F2P45_10360</name>
</gene>
<dbReference type="Gene3D" id="1.25.40.10">
    <property type="entry name" value="Tetratricopeptide repeat domain"/>
    <property type="match status" value="1"/>
</dbReference>
<evidence type="ECO:0008006" key="3">
    <source>
        <dbReference type="Google" id="ProtNLM"/>
    </source>
</evidence>
<dbReference type="SMART" id="SM00671">
    <property type="entry name" value="SEL1"/>
    <property type="match status" value="2"/>
</dbReference>
<name>A0ABX0NRT4_9BURK</name>
<sequence length="329" mass="35506">MNIRYNPMKCTGCAQEFAFPAIARSYTDLPDAGGCGGAHFSQMLLLPVWCHACEGASWVERIPGVREFDTAAGLRRMPGRIACEGIVDDLLEIEEADFRWLYDHLRHRKAPPKCLVCASTRFTAIDAGQRETSIVHEACWNSPIEFCGFSIGSGGVRAGRRSYAGLFHDAEGNVVWAELCMHDLFTGRLHAMLHARRQDPDHAALAALIGLITNWATDEALAMLAPLVAANSPAALGLLGALHYVGDGVAHSGLEAAALLEKAKSLGDACAAHNLASLYATGAPGVAQDIPRARQLFGEARAMGGQYECDDFYAQDDFSVANRTFYHPS</sequence>
<reference evidence="1 2" key="1">
    <citation type="submission" date="2019-10" db="EMBL/GenBank/DDBJ databases">
        <title>Taxonomy of Antarctic Massilia spp.: description of Massilia rubra sp. nov., Massilia aquatica sp. nov., Massilia mucilaginosa sp. nov., Massilia frigida sp. nov. isolated from streams, lakes and regoliths.</title>
        <authorList>
            <person name="Holochova P."/>
            <person name="Sedlacek I."/>
            <person name="Kralova S."/>
            <person name="Maslanova I."/>
            <person name="Busse H.-J."/>
            <person name="Stankova E."/>
            <person name="Vrbovska V."/>
            <person name="Kovarovic V."/>
            <person name="Bartak M."/>
            <person name="Svec P."/>
            <person name="Pantucek R."/>
        </authorList>
    </citation>
    <scope>NUCLEOTIDE SEQUENCE [LARGE SCALE GENOMIC DNA]</scope>
    <source>
        <strain evidence="1 2">CCM 8733</strain>
    </source>
</reference>
<evidence type="ECO:0000313" key="1">
    <source>
        <dbReference type="EMBL" id="NHZ89415.1"/>
    </source>
</evidence>
<dbReference type="RefSeq" id="WP_166873872.1">
    <property type="nucleotide sequence ID" value="NZ_WHJH01000009.1"/>
</dbReference>
<accession>A0ABX0NRT4</accession>
<proteinExistence type="predicted"/>
<keyword evidence="2" id="KW-1185">Reference proteome</keyword>
<dbReference type="InterPro" id="IPR011990">
    <property type="entry name" value="TPR-like_helical_dom_sf"/>
</dbReference>
<protein>
    <recommendedName>
        <fullName evidence="3">Sel1 repeat family protein</fullName>
    </recommendedName>
</protein>
<organism evidence="1 2">
    <name type="scientific">Massilia mucilaginosa</name>
    <dbReference type="NCBI Taxonomy" id="2609282"/>
    <lineage>
        <taxon>Bacteria</taxon>
        <taxon>Pseudomonadati</taxon>
        <taxon>Pseudomonadota</taxon>
        <taxon>Betaproteobacteria</taxon>
        <taxon>Burkholderiales</taxon>
        <taxon>Oxalobacteraceae</taxon>
        <taxon>Telluria group</taxon>
        <taxon>Massilia</taxon>
    </lineage>
</organism>
<dbReference type="InterPro" id="IPR006597">
    <property type="entry name" value="Sel1-like"/>
</dbReference>
<comment type="caution">
    <text evidence="1">The sequence shown here is derived from an EMBL/GenBank/DDBJ whole genome shotgun (WGS) entry which is preliminary data.</text>
</comment>
<evidence type="ECO:0000313" key="2">
    <source>
        <dbReference type="Proteomes" id="UP000609726"/>
    </source>
</evidence>
<dbReference type="EMBL" id="WHJH01000009">
    <property type="protein sequence ID" value="NHZ89415.1"/>
    <property type="molecule type" value="Genomic_DNA"/>
</dbReference>
<dbReference type="SUPFAM" id="SSF81901">
    <property type="entry name" value="HCP-like"/>
    <property type="match status" value="1"/>
</dbReference>
<dbReference type="Proteomes" id="UP000609726">
    <property type="component" value="Unassembled WGS sequence"/>
</dbReference>